<comment type="caution">
    <text evidence="2">The sequence shown here is derived from an EMBL/GenBank/DDBJ whole genome shotgun (WGS) entry which is preliminary data.</text>
</comment>
<accession>A0A9N9HH64</accession>
<gene>
    <name evidence="2" type="ORF">DERYTH_LOCUS12347</name>
</gene>
<proteinExistence type="predicted"/>
<dbReference type="OrthoDB" id="10634502at2759"/>
<protein>
    <submittedName>
        <fullName evidence="2">25326_t:CDS:1</fullName>
    </submittedName>
</protein>
<feature type="compositionally biased region" description="Polar residues" evidence="1">
    <location>
        <begin position="133"/>
        <end position="146"/>
    </location>
</feature>
<organism evidence="2 3">
    <name type="scientific">Dentiscutata erythropus</name>
    <dbReference type="NCBI Taxonomy" id="1348616"/>
    <lineage>
        <taxon>Eukaryota</taxon>
        <taxon>Fungi</taxon>
        <taxon>Fungi incertae sedis</taxon>
        <taxon>Mucoromycota</taxon>
        <taxon>Glomeromycotina</taxon>
        <taxon>Glomeromycetes</taxon>
        <taxon>Diversisporales</taxon>
        <taxon>Gigasporaceae</taxon>
        <taxon>Dentiscutata</taxon>
    </lineage>
</organism>
<evidence type="ECO:0000256" key="1">
    <source>
        <dbReference type="SAM" id="MobiDB-lite"/>
    </source>
</evidence>
<name>A0A9N9HH64_9GLOM</name>
<dbReference type="AlphaFoldDB" id="A0A9N9HH64"/>
<dbReference type="EMBL" id="CAJVPY010008038">
    <property type="protein sequence ID" value="CAG8690594.1"/>
    <property type="molecule type" value="Genomic_DNA"/>
</dbReference>
<evidence type="ECO:0000313" key="2">
    <source>
        <dbReference type="EMBL" id="CAG8690594.1"/>
    </source>
</evidence>
<sequence>MCSRKDLLDERVTTLFRNLNDEQAVVLEFILGILESVMMNNESQTKEADYKIYPNNTKDFKYDKDANIDTHSGDIDIKEGLFKIITDNANSRSYEPEFEDPVLDIIKSYFEKETLNKKLECLDNKKGEIDANNKNIASIPDKTNSPRPYDQNEDNLSKDNCKVSIHYQKATENNEKSDNYDQGDGITKDIEIVEKAEKFINKVKNILNETKPKELILTRNNKSLQVRCDS</sequence>
<dbReference type="Proteomes" id="UP000789405">
    <property type="component" value="Unassembled WGS sequence"/>
</dbReference>
<evidence type="ECO:0000313" key="3">
    <source>
        <dbReference type="Proteomes" id="UP000789405"/>
    </source>
</evidence>
<keyword evidence="3" id="KW-1185">Reference proteome</keyword>
<reference evidence="2" key="1">
    <citation type="submission" date="2021-06" db="EMBL/GenBank/DDBJ databases">
        <authorList>
            <person name="Kallberg Y."/>
            <person name="Tangrot J."/>
            <person name="Rosling A."/>
        </authorList>
    </citation>
    <scope>NUCLEOTIDE SEQUENCE</scope>
    <source>
        <strain evidence="2">MA453B</strain>
    </source>
</reference>
<feature type="region of interest" description="Disordered" evidence="1">
    <location>
        <begin position="133"/>
        <end position="158"/>
    </location>
</feature>